<dbReference type="SMART" id="SM00066">
    <property type="entry name" value="GAL4"/>
    <property type="match status" value="1"/>
</dbReference>
<dbReference type="CDD" id="cd00067">
    <property type="entry name" value="GAL4"/>
    <property type="match status" value="1"/>
</dbReference>
<keyword evidence="4" id="KW-0804">Transcription</keyword>
<dbReference type="CDD" id="cd12148">
    <property type="entry name" value="fungal_TF_MHR"/>
    <property type="match status" value="1"/>
</dbReference>
<dbReference type="InterPro" id="IPR007219">
    <property type="entry name" value="XnlR_reg_dom"/>
</dbReference>
<evidence type="ECO:0000256" key="3">
    <source>
        <dbReference type="ARBA" id="ARBA00023125"/>
    </source>
</evidence>
<dbReference type="InterPro" id="IPR001138">
    <property type="entry name" value="Zn2Cys6_DnaBD"/>
</dbReference>
<name>A0ABY6UU88_BIOOC</name>
<feature type="region of interest" description="Disordered" evidence="6">
    <location>
        <begin position="176"/>
        <end position="202"/>
    </location>
</feature>
<sequence length="709" mass="79175">MQDDAQSSEKPDGYGRKRVAKACLSCRAMKSKCDGHRPKCDRCVRYGYQCMYSIGKPRKGILVQEEQFEERLELRKVLIEYDNLLDSLCPGLASSERERLQRTRSRIKTHANAALISNDAPLLPSTPSTHLHEPEASTPRLQVYRSERYLGEVSDVRFFNLVKRVLRTQAGPFGLEPGVDSYEQDDAAASASTASSRATQLPEPDDFAELTGVYFSTIHLAYPFIPRSAFLQSYDSAQKLGRSPDSFDTTQMSLLYVICSIGSFYNSFPSDQTAASELHEAYFLRALSLAPPSGIDLSINHVSLLLAECFYLLAVCRIDSCWATLGQAVRTAQSIGLHVEQKTTLPVSPEIERRRRLWYSIYVLDRLLSLQLGRPPAIHDADCDVPLPSRVGDGDIDWDADEVQASSEGFCAGDYFLAVISFSEIVGHVLRDLYSPKPCHNTGAGMSSTKDLDRRLLQWKLHLQRPLRFDLGHAFDTSTTYKRQRNMLAIKYHHLRALIHRPYLCFPLLRNAEGTGTAPVDHNWASVSACEKICITEARETARLLHNISSEKELVHDFPWWQMISCLICAGSILLVSSIFIQQIDEEASEFSAECLSDDAETCLRVFEALSTKSAGARIARDMMETLKECGLAWKVNGPTKNLHHASSGRPYTSQEGRVAGTDSSPDLVNLNEQDMSMGGFPLSAHETWPAEIVDSMTWSAQFLGAFQS</sequence>
<evidence type="ECO:0000259" key="7">
    <source>
        <dbReference type="PROSITE" id="PS50048"/>
    </source>
</evidence>
<evidence type="ECO:0000313" key="9">
    <source>
        <dbReference type="Proteomes" id="UP000766486"/>
    </source>
</evidence>
<dbReference type="EMBL" id="CABFNS010000863">
    <property type="protein sequence ID" value="VUC33466.1"/>
    <property type="molecule type" value="Genomic_DNA"/>
</dbReference>
<feature type="domain" description="Zn(2)-C6 fungal-type" evidence="7">
    <location>
        <begin position="22"/>
        <end position="52"/>
    </location>
</feature>
<evidence type="ECO:0000256" key="2">
    <source>
        <dbReference type="ARBA" id="ARBA00023015"/>
    </source>
</evidence>
<feature type="compositionally biased region" description="Low complexity" evidence="6">
    <location>
        <begin position="187"/>
        <end position="199"/>
    </location>
</feature>
<dbReference type="SMART" id="SM00906">
    <property type="entry name" value="Fungal_trans"/>
    <property type="match status" value="1"/>
</dbReference>
<feature type="region of interest" description="Disordered" evidence="6">
    <location>
        <begin position="642"/>
        <end position="666"/>
    </location>
</feature>
<dbReference type="Pfam" id="PF04082">
    <property type="entry name" value="Fungal_trans"/>
    <property type="match status" value="1"/>
</dbReference>
<dbReference type="PROSITE" id="PS50048">
    <property type="entry name" value="ZN2_CY6_FUNGAL_2"/>
    <property type="match status" value="1"/>
</dbReference>
<reference evidence="8 9" key="1">
    <citation type="submission" date="2019-06" db="EMBL/GenBank/DDBJ databases">
        <authorList>
            <person name="Broberg M."/>
        </authorList>
    </citation>
    <scope>NUCLEOTIDE SEQUENCE [LARGE SCALE GENOMIC DNA]</scope>
</reference>
<dbReference type="PROSITE" id="PS00463">
    <property type="entry name" value="ZN2_CY6_FUNGAL_1"/>
    <property type="match status" value="1"/>
</dbReference>
<dbReference type="Gene3D" id="4.10.240.10">
    <property type="entry name" value="Zn(2)-C6 fungal-type DNA-binding domain"/>
    <property type="match status" value="1"/>
</dbReference>
<accession>A0ABY6UU88</accession>
<feature type="compositionally biased region" description="Polar residues" evidence="6">
    <location>
        <begin position="650"/>
        <end position="666"/>
    </location>
</feature>
<dbReference type="Proteomes" id="UP000766486">
    <property type="component" value="Unassembled WGS sequence"/>
</dbReference>
<keyword evidence="1" id="KW-0479">Metal-binding</keyword>
<keyword evidence="2" id="KW-0805">Transcription regulation</keyword>
<evidence type="ECO:0000256" key="1">
    <source>
        <dbReference type="ARBA" id="ARBA00022723"/>
    </source>
</evidence>
<comment type="caution">
    <text evidence="8">The sequence shown here is derived from an EMBL/GenBank/DDBJ whole genome shotgun (WGS) entry which is preliminary data.</text>
</comment>
<keyword evidence="3" id="KW-0238">DNA-binding</keyword>
<evidence type="ECO:0000256" key="5">
    <source>
        <dbReference type="ARBA" id="ARBA00023242"/>
    </source>
</evidence>
<evidence type="ECO:0000313" key="8">
    <source>
        <dbReference type="EMBL" id="VUC33466.1"/>
    </source>
</evidence>
<dbReference type="InterPro" id="IPR051127">
    <property type="entry name" value="Fungal_SecMet_Regulators"/>
</dbReference>
<dbReference type="InterPro" id="IPR036864">
    <property type="entry name" value="Zn2-C6_fun-type_DNA-bd_sf"/>
</dbReference>
<proteinExistence type="predicted"/>
<organism evidence="8 9">
    <name type="scientific">Bionectria ochroleuca</name>
    <name type="common">Gliocladium roseum</name>
    <dbReference type="NCBI Taxonomy" id="29856"/>
    <lineage>
        <taxon>Eukaryota</taxon>
        <taxon>Fungi</taxon>
        <taxon>Dikarya</taxon>
        <taxon>Ascomycota</taxon>
        <taxon>Pezizomycotina</taxon>
        <taxon>Sordariomycetes</taxon>
        <taxon>Hypocreomycetidae</taxon>
        <taxon>Hypocreales</taxon>
        <taxon>Bionectriaceae</taxon>
        <taxon>Clonostachys</taxon>
    </lineage>
</organism>
<evidence type="ECO:0000256" key="6">
    <source>
        <dbReference type="SAM" id="MobiDB-lite"/>
    </source>
</evidence>
<keyword evidence="9" id="KW-1185">Reference proteome</keyword>
<dbReference type="Pfam" id="PF00172">
    <property type="entry name" value="Zn_clus"/>
    <property type="match status" value="1"/>
</dbReference>
<dbReference type="PANTHER" id="PTHR47424">
    <property type="entry name" value="REGULATORY PROTEIN GAL4"/>
    <property type="match status" value="1"/>
</dbReference>
<gene>
    <name evidence="8" type="ORF">CLO192961_LOCUS352168</name>
</gene>
<evidence type="ECO:0000256" key="4">
    <source>
        <dbReference type="ARBA" id="ARBA00023163"/>
    </source>
</evidence>
<keyword evidence="5" id="KW-0539">Nucleus</keyword>
<protein>
    <recommendedName>
        <fullName evidence="7">Zn(2)-C6 fungal-type domain-containing protein</fullName>
    </recommendedName>
</protein>
<dbReference type="PANTHER" id="PTHR47424:SF3">
    <property type="entry name" value="REGULATORY PROTEIN GAL4"/>
    <property type="match status" value="1"/>
</dbReference>
<dbReference type="SUPFAM" id="SSF57701">
    <property type="entry name" value="Zn2/Cys6 DNA-binding domain"/>
    <property type="match status" value="1"/>
</dbReference>